<organism evidence="1 2">
    <name type="scientific">Brassicogethes aeneus</name>
    <name type="common">Rape pollen beetle</name>
    <name type="synonym">Meligethes aeneus</name>
    <dbReference type="NCBI Taxonomy" id="1431903"/>
    <lineage>
        <taxon>Eukaryota</taxon>
        <taxon>Metazoa</taxon>
        <taxon>Ecdysozoa</taxon>
        <taxon>Arthropoda</taxon>
        <taxon>Hexapoda</taxon>
        <taxon>Insecta</taxon>
        <taxon>Pterygota</taxon>
        <taxon>Neoptera</taxon>
        <taxon>Endopterygota</taxon>
        <taxon>Coleoptera</taxon>
        <taxon>Polyphaga</taxon>
        <taxon>Cucujiformia</taxon>
        <taxon>Nitidulidae</taxon>
        <taxon>Meligethinae</taxon>
        <taxon>Brassicogethes</taxon>
    </lineage>
</organism>
<gene>
    <name evidence="1" type="ORF">MELIAE_LOCUS6571</name>
</gene>
<dbReference type="PANTHER" id="PTHR46409:SF1">
    <property type="entry name" value="HTH PSQ-TYPE DOMAIN-CONTAINING PROTEIN"/>
    <property type="match status" value="1"/>
</dbReference>
<proteinExistence type="predicted"/>
<accession>A0A9P0B4M8</accession>
<dbReference type="PANTHER" id="PTHR46409">
    <property type="entry name" value="HTH PSQ-TYPE DOMAIN-CONTAINING PROTEIN"/>
    <property type="match status" value="1"/>
</dbReference>
<sequence>MKVYAPMWFNIKTQSSIKYGSVHLWKTISESRGLPKGVKTIIDKVISTNAYFAHPENILIAMIANERSHIRELGIRRILKTKKQPAAKKLRIFKIPPLNWNAKDYTEMIDWSECCITEPPLTIDIKSEDLLAAIENKSFINFSKLPSHTQAVERCVKIITEASSKVCGHSSRDGFIRVKIEARKNLPMFDNKKQYYNVEK</sequence>
<name>A0A9P0B4M8_BRAAE</name>
<keyword evidence="2" id="KW-1185">Reference proteome</keyword>
<evidence type="ECO:0000313" key="1">
    <source>
        <dbReference type="EMBL" id="CAH0555136.1"/>
    </source>
</evidence>
<dbReference type="Proteomes" id="UP001154078">
    <property type="component" value="Chromosome 4"/>
</dbReference>
<reference evidence="1" key="1">
    <citation type="submission" date="2021-12" db="EMBL/GenBank/DDBJ databases">
        <authorList>
            <person name="King R."/>
        </authorList>
    </citation>
    <scope>NUCLEOTIDE SEQUENCE</scope>
</reference>
<evidence type="ECO:0000313" key="2">
    <source>
        <dbReference type="Proteomes" id="UP001154078"/>
    </source>
</evidence>
<dbReference type="EMBL" id="OV121135">
    <property type="protein sequence ID" value="CAH0555136.1"/>
    <property type="molecule type" value="Genomic_DNA"/>
</dbReference>
<dbReference type="AlphaFoldDB" id="A0A9P0B4M8"/>
<protein>
    <submittedName>
        <fullName evidence="1">Uncharacterized protein</fullName>
    </submittedName>
</protein>
<dbReference type="OrthoDB" id="6771835at2759"/>